<comment type="caution">
    <text evidence="8">Lacks conserved residue(s) required for the propagation of feature annotation.</text>
</comment>
<dbReference type="PROSITE" id="PS50110">
    <property type="entry name" value="RESPONSE_REGULATORY"/>
    <property type="match status" value="1"/>
</dbReference>
<accession>A0A0L6W350</accession>
<proteinExistence type="predicted"/>
<feature type="domain" description="ANTAR" evidence="10">
    <location>
        <begin position="121"/>
        <end position="182"/>
    </location>
</feature>
<dbReference type="GO" id="GO:0000976">
    <property type="term" value="F:transcription cis-regulatory region binding"/>
    <property type="evidence" value="ECO:0007669"/>
    <property type="project" value="TreeGrafter"/>
</dbReference>
<dbReference type="SMART" id="SM00448">
    <property type="entry name" value="REC"/>
    <property type="match status" value="1"/>
</dbReference>
<sequence length="190" mass="21029">MRVLIADKDVSFVKTIKQYLVPAGYEVIAETADGITALKLTRTMQPDLVILEAFLPGMDGIEVGKIIEESRLAAVIVVATYSELDVVMAKGDWPFPVLPKPIEPAALISVVDYVVNSYRKLISLEKEVRSLQNALAARKLVEKAKGILMKTQGLSEEMAFRKMQQLSMKKRLSMKKIAEAIILAHESTKA</sequence>
<dbReference type="InterPro" id="IPR001789">
    <property type="entry name" value="Sig_transdc_resp-reg_receiver"/>
</dbReference>
<dbReference type="InterPro" id="IPR036388">
    <property type="entry name" value="WH-like_DNA-bd_sf"/>
</dbReference>
<dbReference type="SMART" id="SM01012">
    <property type="entry name" value="ANTAR"/>
    <property type="match status" value="1"/>
</dbReference>
<dbReference type="InterPro" id="IPR005561">
    <property type="entry name" value="ANTAR"/>
</dbReference>
<dbReference type="EMBL" id="LGTE01000008">
    <property type="protein sequence ID" value="KNZ69823.1"/>
    <property type="molecule type" value="Genomic_DNA"/>
</dbReference>
<organism evidence="11 12">
    <name type="scientific">Thermincola ferriacetica</name>
    <dbReference type="NCBI Taxonomy" id="281456"/>
    <lineage>
        <taxon>Bacteria</taxon>
        <taxon>Bacillati</taxon>
        <taxon>Bacillota</taxon>
        <taxon>Clostridia</taxon>
        <taxon>Eubacteriales</taxon>
        <taxon>Thermincolaceae</taxon>
        <taxon>Thermincola</taxon>
    </lineage>
</organism>
<dbReference type="Pfam" id="PF00072">
    <property type="entry name" value="Response_reg"/>
    <property type="match status" value="1"/>
</dbReference>
<reference evidence="12" key="1">
    <citation type="submission" date="2015-07" db="EMBL/GenBank/DDBJ databases">
        <title>Complete Genome of Thermincola ferriacetica strain Z-0001T.</title>
        <authorList>
            <person name="Lusk B."/>
            <person name="Badalamenti J.P."/>
            <person name="Parameswaran P."/>
            <person name="Bond D.R."/>
            <person name="Torres C.I."/>
        </authorList>
    </citation>
    <scope>NUCLEOTIDE SEQUENCE [LARGE SCALE GENOMIC DNA]</scope>
    <source>
        <strain evidence="12">Z-0001</strain>
    </source>
</reference>
<keyword evidence="12" id="KW-1185">Reference proteome</keyword>
<protein>
    <recommendedName>
        <fullName evidence="1">Stage 0 sporulation protein A homolog</fullName>
    </recommendedName>
</protein>
<evidence type="ECO:0000256" key="4">
    <source>
        <dbReference type="ARBA" id="ARBA00023015"/>
    </source>
</evidence>
<evidence type="ECO:0000256" key="2">
    <source>
        <dbReference type="ARBA" id="ARBA00022553"/>
    </source>
</evidence>
<name>A0A0L6W350_9FIRM</name>
<dbReference type="Proteomes" id="UP000037175">
    <property type="component" value="Unassembled WGS sequence"/>
</dbReference>
<feature type="domain" description="Response regulatory" evidence="9">
    <location>
        <begin position="2"/>
        <end position="115"/>
    </location>
</feature>
<keyword evidence="2" id="KW-0597">Phosphoprotein</keyword>
<dbReference type="AlphaFoldDB" id="A0A0L6W350"/>
<dbReference type="Pfam" id="PF03861">
    <property type="entry name" value="ANTAR"/>
    <property type="match status" value="1"/>
</dbReference>
<evidence type="ECO:0000313" key="11">
    <source>
        <dbReference type="EMBL" id="KNZ69823.1"/>
    </source>
</evidence>
<evidence type="ECO:0000313" key="12">
    <source>
        <dbReference type="Proteomes" id="UP000037175"/>
    </source>
</evidence>
<dbReference type="GO" id="GO:0005829">
    <property type="term" value="C:cytosol"/>
    <property type="evidence" value="ECO:0007669"/>
    <property type="project" value="TreeGrafter"/>
</dbReference>
<evidence type="ECO:0000256" key="6">
    <source>
        <dbReference type="ARBA" id="ARBA00023163"/>
    </source>
</evidence>
<evidence type="ECO:0000256" key="7">
    <source>
        <dbReference type="ARBA" id="ARBA00024867"/>
    </source>
</evidence>
<evidence type="ECO:0000259" key="9">
    <source>
        <dbReference type="PROSITE" id="PS50110"/>
    </source>
</evidence>
<dbReference type="RefSeq" id="WP_052217570.1">
    <property type="nucleotide sequence ID" value="NZ_LGTE01000008.1"/>
</dbReference>
<dbReference type="GO" id="GO:0006355">
    <property type="term" value="P:regulation of DNA-templated transcription"/>
    <property type="evidence" value="ECO:0007669"/>
    <property type="project" value="TreeGrafter"/>
</dbReference>
<gene>
    <name evidence="11" type="ORF">Tfer_1433</name>
</gene>
<dbReference type="PIRSF" id="PIRSF036382">
    <property type="entry name" value="RR_antiterm"/>
    <property type="match status" value="1"/>
</dbReference>
<dbReference type="PROSITE" id="PS50921">
    <property type="entry name" value="ANTAR"/>
    <property type="match status" value="1"/>
</dbReference>
<dbReference type="InterPro" id="IPR039420">
    <property type="entry name" value="WalR-like"/>
</dbReference>
<keyword evidence="3" id="KW-0902">Two-component regulatory system</keyword>
<keyword evidence="4" id="KW-0805">Transcription regulation</keyword>
<dbReference type="PANTHER" id="PTHR48111:SF21">
    <property type="entry name" value="DNA-BINDING DUAL MASTER TRANSCRIPTIONAL REGULATOR RPAA"/>
    <property type="match status" value="1"/>
</dbReference>
<keyword evidence="5" id="KW-0238">DNA-binding</keyword>
<dbReference type="SUPFAM" id="SSF52172">
    <property type="entry name" value="CheY-like"/>
    <property type="match status" value="1"/>
</dbReference>
<evidence type="ECO:0000256" key="1">
    <source>
        <dbReference type="ARBA" id="ARBA00018672"/>
    </source>
</evidence>
<comment type="caution">
    <text evidence="11">The sequence shown here is derived from an EMBL/GenBank/DDBJ whole genome shotgun (WGS) entry which is preliminary data.</text>
</comment>
<evidence type="ECO:0000259" key="10">
    <source>
        <dbReference type="PROSITE" id="PS50921"/>
    </source>
</evidence>
<dbReference type="Gene3D" id="3.40.50.2300">
    <property type="match status" value="1"/>
</dbReference>
<evidence type="ECO:0000256" key="5">
    <source>
        <dbReference type="ARBA" id="ARBA00023125"/>
    </source>
</evidence>
<dbReference type="GO" id="GO:0000156">
    <property type="term" value="F:phosphorelay response regulator activity"/>
    <property type="evidence" value="ECO:0007669"/>
    <property type="project" value="TreeGrafter"/>
</dbReference>
<evidence type="ECO:0000256" key="8">
    <source>
        <dbReference type="PROSITE-ProRule" id="PRU00169"/>
    </source>
</evidence>
<dbReference type="InterPro" id="IPR008327">
    <property type="entry name" value="Sig_transdc_resp-reg_antiterm"/>
</dbReference>
<comment type="function">
    <text evidence="7">May play the central regulatory role in sporulation. It may be an element of the effector pathway responsible for the activation of sporulation genes in response to nutritional stress. Spo0A may act in concert with spo0H (a sigma factor) to control the expression of some genes that are critical to the sporulation process.</text>
</comment>
<evidence type="ECO:0000256" key="3">
    <source>
        <dbReference type="ARBA" id="ARBA00023012"/>
    </source>
</evidence>
<dbReference type="PANTHER" id="PTHR48111">
    <property type="entry name" value="REGULATOR OF RPOS"/>
    <property type="match status" value="1"/>
</dbReference>
<dbReference type="InterPro" id="IPR011006">
    <property type="entry name" value="CheY-like_superfamily"/>
</dbReference>
<dbReference type="GO" id="GO:0003723">
    <property type="term" value="F:RNA binding"/>
    <property type="evidence" value="ECO:0007669"/>
    <property type="project" value="InterPro"/>
</dbReference>
<dbReference type="GO" id="GO:0032993">
    <property type="term" value="C:protein-DNA complex"/>
    <property type="evidence" value="ECO:0007669"/>
    <property type="project" value="TreeGrafter"/>
</dbReference>
<dbReference type="Gene3D" id="1.10.10.10">
    <property type="entry name" value="Winged helix-like DNA-binding domain superfamily/Winged helix DNA-binding domain"/>
    <property type="match status" value="1"/>
</dbReference>
<keyword evidence="6" id="KW-0804">Transcription</keyword>